<gene>
    <name evidence="1" type="ORF">P7122_15765</name>
</gene>
<name>A0ABT6G5L1_9FLAO</name>
<dbReference type="RefSeq" id="WP_278006761.1">
    <property type="nucleotide sequence ID" value="NZ_JARSBN010000019.1"/>
</dbReference>
<dbReference type="Proteomes" id="UP001529085">
    <property type="component" value="Unassembled WGS sequence"/>
</dbReference>
<proteinExistence type="predicted"/>
<protein>
    <recommendedName>
        <fullName evidence="3">Beta-lactamase-inhibitor-like PepSY-like domain-containing protein</fullName>
    </recommendedName>
</protein>
<sequence length="137" mass="16515">MNKIFLTAFIVLVTMNSFGQTLSEKDEIIDNQKTEKEIAPFTYRLFPTDNMWTFIKLNTRNGKMWQVQYSMSENKRFESYLSMTPLVEIDNEIDNRFTLYPTQNTWTFILLDQIDGRTWQVQWSIDYEKRGIMRIEQ</sequence>
<comment type="caution">
    <text evidence="1">The sequence shown here is derived from an EMBL/GenBank/DDBJ whole genome shotgun (WGS) entry which is preliminary data.</text>
</comment>
<reference evidence="1 2" key="1">
    <citation type="submission" date="2023-03" db="EMBL/GenBank/DDBJ databases">
        <title>Strain YYF002 represents a novel species in the genus Winogradskyella isolated from seawater.</title>
        <authorList>
            <person name="Fu Z.-Y."/>
        </authorList>
    </citation>
    <scope>NUCLEOTIDE SEQUENCE [LARGE SCALE GENOMIC DNA]</scope>
    <source>
        <strain evidence="1 2">YYF002</strain>
    </source>
</reference>
<evidence type="ECO:0000313" key="2">
    <source>
        <dbReference type="Proteomes" id="UP001529085"/>
    </source>
</evidence>
<organism evidence="1 2">
    <name type="scientific">Winogradskyella marincola</name>
    <dbReference type="NCBI Taxonomy" id="3037795"/>
    <lineage>
        <taxon>Bacteria</taxon>
        <taxon>Pseudomonadati</taxon>
        <taxon>Bacteroidota</taxon>
        <taxon>Flavobacteriia</taxon>
        <taxon>Flavobacteriales</taxon>
        <taxon>Flavobacteriaceae</taxon>
        <taxon>Winogradskyella</taxon>
    </lineage>
</organism>
<keyword evidence="2" id="KW-1185">Reference proteome</keyword>
<evidence type="ECO:0008006" key="3">
    <source>
        <dbReference type="Google" id="ProtNLM"/>
    </source>
</evidence>
<evidence type="ECO:0000313" key="1">
    <source>
        <dbReference type="EMBL" id="MDG4717341.1"/>
    </source>
</evidence>
<dbReference type="EMBL" id="JARSBN010000019">
    <property type="protein sequence ID" value="MDG4717341.1"/>
    <property type="molecule type" value="Genomic_DNA"/>
</dbReference>
<accession>A0ABT6G5L1</accession>